<feature type="compositionally biased region" description="Basic and acidic residues" evidence="1">
    <location>
        <begin position="44"/>
        <end position="53"/>
    </location>
</feature>
<dbReference type="RefSeq" id="WP_184145267.1">
    <property type="nucleotide sequence ID" value="NZ_JACHIK010000012.1"/>
</dbReference>
<organism evidence="2 3">
    <name type="scientific">Shinella fusca</name>
    <dbReference type="NCBI Taxonomy" id="544480"/>
    <lineage>
        <taxon>Bacteria</taxon>
        <taxon>Pseudomonadati</taxon>
        <taxon>Pseudomonadota</taxon>
        <taxon>Alphaproteobacteria</taxon>
        <taxon>Hyphomicrobiales</taxon>
        <taxon>Rhizobiaceae</taxon>
        <taxon>Shinella</taxon>
    </lineage>
</organism>
<feature type="compositionally biased region" description="Basic residues" evidence="1">
    <location>
        <begin position="1"/>
        <end position="11"/>
    </location>
</feature>
<name>A0A7W7YX57_9HYPH</name>
<evidence type="ECO:0000256" key="1">
    <source>
        <dbReference type="SAM" id="MobiDB-lite"/>
    </source>
</evidence>
<reference evidence="2 3" key="1">
    <citation type="submission" date="2020-08" db="EMBL/GenBank/DDBJ databases">
        <title>Genomic Encyclopedia of Type Strains, Phase IV (KMG-IV): sequencing the most valuable type-strain genomes for metagenomic binning, comparative biology and taxonomic classification.</title>
        <authorList>
            <person name="Goeker M."/>
        </authorList>
    </citation>
    <scope>NUCLEOTIDE SEQUENCE [LARGE SCALE GENOMIC DNA]</scope>
    <source>
        <strain evidence="2 3">DSM 21319</strain>
    </source>
</reference>
<evidence type="ECO:0000313" key="3">
    <source>
        <dbReference type="Proteomes" id="UP000535406"/>
    </source>
</evidence>
<proteinExistence type="predicted"/>
<dbReference type="Proteomes" id="UP000535406">
    <property type="component" value="Unassembled WGS sequence"/>
</dbReference>
<sequence length="69" mass="7794">MRQNQKKKPLARKPAAPETDPHGARKRRNSWEPQVVVPHQVDLPLHRPEHEDVAVPAAPNGRSLINGRL</sequence>
<comment type="caution">
    <text evidence="2">The sequence shown here is derived from an EMBL/GenBank/DDBJ whole genome shotgun (WGS) entry which is preliminary data.</text>
</comment>
<evidence type="ECO:0000313" key="2">
    <source>
        <dbReference type="EMBL" id="MBB5043906.1"/>
    </source>
</evidence>
<protein>
    <submittedName>
        <fullName evidence="2">Uncharacterized protein</fullName>
    </submittedName>
</protein>
<accession>A0A7W7YX57</accession>
<dbReference type="AlphaFoldDB" id="A0A7W7YX57"/>
<feature type="region of interest" description="Disordered" evidence="1">
    <location>
        <begin position="1"/>
        <end position="69"/>
    </location>
</feature>
<dbReference type="EMBL" id="JACHIK010000012">
    <property type="protein sequence ID" value="MBB5043906.1"/>
    <property type="molecule type" value="Genomic_DNA"/>
</dbReference>
<gene>
    <name evidence="2" type="ORF">HNQ66_003319</name>
</gene>
<keyword evidence="3" id="KW-1185">Reference proteome</keyword>